<comment type="caution">
    <text evidence="7">The sequence shown here is derived from an EMBL/GenBank/DDBJ whole genome shotgun (WGS) entry which is preliminary data.</text>
</comment>
<evidence type="ECO:0000256" key="3">
    <source>
        <dbReference type="ARBA" id="ARBA00022833"/>
    </source>
</evidence>
<evidence type="ECO:0000256" key="1">
    <source>
        <dbReference type="ARBA" id="ARBA00022723"/>
    </source>
</evidence>
<dbReference type="InterPro" id="IPR041645">
    <property type="entry name" value="ADAMTS_CR_2"/>
</dbReference>
<keyword evidence="2" id="KW-0378">Hydrolase</keyword>
<feature type="domain" description="ADAMTS cysteine-rich" evidence="6">
    <location>
        <begin position="97"/>
        <end position="165"/>
    </location>
</feature>
<evidence type="ECO:0000256" key="4">
    <source>
        <dbReference type="ARBA" id="ARBA00023157"/>
    </source>
</evidence>
<dbReference type="GO" id="GO:0008237">
    <property type="term" value="F:metallopeptidase activity"/>
    <property type="evidence" value="ECO:0007669"/>
    <property type="project" value="InterPro"/>
</dbReference>
<dbReference type="Pfam" id="PF17771">
    <property type="entry name" value="ADAMTS_CR_2"/>
    <property type="match status" value="1"/>
</dbReference>
<evidence type="ECO:0000256" key="2">
    <source>
        <dbReference type="ARBA" id="ARBA00022801"/>
    </source>
</evidence>
<gene>
    <name evidence="7" type="ORF">HCN44_009503</name>
</gene>
<dbReference type="InterPro" id="IPR024079">
    <property type="entry name" value="MetalloPept_cat_dom_sf"/>
</dbReference>
<evidence type="ECO:0000256" key="5">
    <source>
        <dbReference type="ARBA" id="ARBA00023180"/>
    </source>
</evidence>
<dbReference type="EMBL" id="JACMRX010000001">
    <property type="protein sequence ID" value="KAF7998105.1"/>
    <property type="molecule type" value="Genomic_DNA"/>
</dbReference>
<protein>
    <recommendedName>
        <fullName evidence="6">ADAMTS cysteine-rich domain-containing protein</fullName>
    </recommendedName>
</protein>
<evidence type="ECO:0000259" key="6">
    <source>
        <dbReference type="Pfam" id="PF17771"/>
    </source>
</evidence>
<organism evidence="7 8">
    <name type="scientific">Aphidius gifuensis</name>
    <name type="common">Parasitoid wasp</name>
    <dbReference type="NCBI Taxonomy" id="684658"/>
    <lineage>
        <taxon>Eukaryota</taxon>
        <taxon>Metazoa</taxon>
        <taxon>Ecdysozoa</taxon>
        <taxon>Arthropoda</taxon>
        <taxon>Hexapoda</taxon>
        <taxon>Insecta</taxon>
        <taxon>Pterygota</taxon>
        <taxon>Neoptera</taxon>
        <taxon>Endopterygota</taxon>
        <taxon>Hymenoptera</taxon>
        <taxon>Apocrita</taxon>
        <taxon>Ichneumonoidea</taxon>
        <taxon>Braconidae</taxon>
        <taxon>Aphidiinae</taxon>
        <taxon>Aphidius</taxon>
    </lineage>
</organism>
<dbReference type="OrthoDB" id="16520at2759"/>
<keyword evidence="8" id="KW-1185">Reference proteome</keyword>
<name>A0A835CYY9_APHGI</name>
<accession>A0A835CYY9</accession>
<evidence type="ECO:0000313" key="7">
    <source>
        <dbReference type="EMBL" id="KAF7998105.1"/>
    </source>
</evidence>
<keyword evidence="3" id="KW-0862">Zinc</keyword>
<keyword evidence="4" id="KW-1015">Disulfide bond</keyword>
<keyword evidence="5" id="KW-0325">Glycoprotein</keyword>
<dbReference type="Gene3D" id="3.40.1620.60">
    <property type="match status" value="1"/>
</dbReference>
<sequence>MMMIKLIKNYLLRLGAVEDGSCDSNDGFIMSSKNTFDAPFKFNWSNCSIKNIHNFLNNKPSLLSSSSSYSQSKFNNPTCLFNKPHNLKINLTNHWLPGQVLSLNHYCKKLTGNFGVCHQYQVSHCASMLCRDMYDQCTQINWGPALEGSWCHTDPDKRCHQGQCVPFPFQDTTPDDDDFNTTSIENKSSPLDII</sequence>
<dbReference type="GO" id="GO:0046872">
    <property type="term" value="F:metal ion binding"/>
    <property type="evidence" value="ECO:0007669"/>
    <property type="project" value="UniProtKB-KW"/>
</dbReference>
<dbReference type="Gene3D" id="3.40.390.10">
    <property type="entry name" value="Collagenase (Catalytic Domain)"/>
    <property type="match status" value="1"/>
</dbReference>
<evidence type="ECO:0000313" key="8">
    <source>
        <dbReference type="Proteomes" id="UP000639338"/>
    </source>
</evidence>
<dbReference type="Proteomes" id="UP000639338">
    <property type="component" value="Unassembled WGS sequence"/>
</dbReference>
<reference evidence="7 8" key="1">
    <citation type="submission" date="2020-08" db="EMBL/GenBank/DDBJ databases">
        <title>Aphidius gifuensis genome sequencing and assembly.</title>
        <authorList>
            <person name="Du Z."/>
        </authorList>
    </citation>
    <scope>NUCLEOTIDE SEQUENCE [LARGE SCALE GENOMIC DNA]</scope>
    <source>
        <strain evidence="7">YNYX2018</strain>
        <tissue evidence="7">Adults</tissue>
    </source>
</reference>
<keyword evidence="1" id="KW-0479">Metal-binding</keyword>
<dbReference type="AlphaFoldDB" id="A0A835CYY9"/>
<dbReference type="SUPFAM" id="SSF55486">
    <property type="entry name" value="Metalloproteases ('zincins'), catalytic domain"/>
    <property type="match status" value="1"/>
</dbReference>
<proteinExistence type="predicted"/>